<dbReference type="Gene3D" id="2.115.10.20">
    <property type="entry name" value="Glycosyl hydrolase domain, family 43"/>
    <property type="match status" value="2"/>
</dbReference>
<evidence type="ECO:0008006" key="3">
    <source>
        <dbReference type="Google" id="ProtNLM"/>
    </source>
</evidence>
<dbReference type="PANTHER" id="PTHR35279">
    <property type="match status" value="1"/>
</dbReference>
<reference evidence="1" key="1">
    <citation type="submission" date="2023-04" db="EMBL/GenBank/DDBJ databases">
        <title>Complete genome sequence of Temperatibacter marinus.</title>
        <authorList>
            <person name="Rong J.-C."/>
            <person name="Yi M.-L."/>
            <person name="Zhao Q."/>
        </authorList>
    </citation>
    <scope>NUCLEOTIDE SEQUENCE</scope>
    <source>
        <strain evidence="1">NBRC 110045</strain>
    </source>
</reference>
<name>A0AA52EJ33_9PROT</name>
<dbReference type="Proteomes" id="UP001268683">
    <property type="component" value="Chromosome"/>
</dbReference>
<accession>A0AA52EJ33</accession>
<protein>
    <recommendedName>
        <fullName evidence="3">Glycosyl hydrolase family 32 N-terminal domain-containing protein</fullName>
    </recommendedName>
</protein>
<sequence length="298" mass="33822">MKWEKLGHVFVPDGSLEWMKTHAANPVVRPMGDDIVRVYFSGRSEQNQAHISWLEIDMNDPLTVQRLCDKPVLSPGDVGLFDDSGVSMGCFAEINGKTHLFYLGWNLGVTVPWRNSIGAAVEQDDGSFVRVSKAPILDRCHADPYSISYPWILQDDKEFHIWYGSNLAWGDAQEDMAHLMKYARSDDGLNWNREGHVALPFKDEGEYAMSKPCVIKDPDGFKMWYSYRGLAYRIGYAESKDGKTWVRKDEEVGISVSEEGWDSETVEYPCVFDHKGSRYMLYNGNAYGLTGFGMAKLK</sequence>
<dbReference type="KEGG" id="tmk:QGN29_02355"/>
<organism evidence="1 2">
    <name type="scientific">Temperatibacter marinus</name>
    <dbReference type="NCBI Taxonomy" id="1456591"/>
    <lineage>
        <taxon>Bacteria</taxon>
        <taxon>Pseudomonadati</taxon>
        <taxon>Pseudomonadota</taxon>
        <taxon>Alphaproteobacteria</taxon>
        <taxon>Kordiimonadales</taxon>
        <taxon>Temperatibacteraceae</taxon>
        <taxon>Temperatibacter</taxon>
    </lineage>
</organism>
<dbReference type="PANTHER" id="PTHR35279:SF1">
    <property type="entry name" value="ARABINANASE_LEVANSUCRASE_INVERTASE"/>
    <property type="match status" value="1"/>
</dbReference>
<dbReference type="AlphaFoldDB" id="A0AA52EJ33"/>
<dbReference type="EMBL" id="CP123872">
    <property type="protein sequence ID" value="WND03209.1"/>
    <property type="molecule type" value="Genomic_DNA"/>
</dbReference>
<keyword evidence="2" id="KW-1185">Reference proteome</keyword>
<dbReference type="RefSeq" id="WP_310799058.1">
    <property type="nucleotide sequence ID" value="NZ_CP123872.1"/>
</dbReference>
<evidence type="ECO:0000313" key="1">
    <source>
        <dbReference type="EMBL" id="WND03209.1"/>
    </source>
</evidence>
<gene>
    <name evidence="1" type="ORF">QGN29_02355</name>
</gene>
<dbReference type="InterPro" id="IPR023296">
    <property type="entry name" value="Glyco_hydro_beta-prop_sf"/>
</dbReference>
<dbReference type="SUPFAM" id="SSF75005">
    <property type="entry name" value="Arabinanase/levansucrase/invertase"/>
    <property type="match status" value="1"/>
</dbReference>
<proteinExistence type="predicted"/>
<evidence type="ECO:0000313" key="2">
    <source>
        <dbReference type="Proteomes" id="UP001268683"/>
    </source>
</evidence>